<proteinExistence type="predicted"/>
<name>A0A147EMU0_9MICO</name>
<evidence type="ECO:0000259" key="1">
    <source>
        <dbReference type="Pfam" id="PF25355"/>
    </source>
</evidence>
<dbReference type="RefSeq" id="WP_058594028.1">
    <property type="nucleotide sequence ID" value="NZ_LDRK01000042.1"/>
</dbReference>
<keyword evidence="3" id="KW-1185">Reference proteome</keyword>
<feature type="domain" description="DUF7882" evidence="1">
    <location>
        <begin position="1"/>
        <end position="95"/>
    </location>
</feature>
<gene>
    <name evidence="2" type="ORF">NS354_07965</name>
</gene>
<dbReference type="EMBL" id="LDRK01000042">
    <property type="protein sequence ID" value="KTR85736.1"/>
    <property type="molecule type" value="Genomic_DNA"/>
</dbReference>
<sequence>MGFLIHGGNDYEFEDRVLTHLKTVIGQKLTKQESFFLSWTRTPEQGSGRVSVWLSPYVTVAFRFSGSTRAELNLTWLKALNALSNTPRGLIVISEEEAEAYAKNNPDLV</sequence>
<protein>
    <recommendedName>
        <fullName evidence="1">DUF7882 domain-containing protein</fullName>
    </recommendedName>
</protein>
<evidence type="ECO:0000313" key="2">
    <source>
        <dbReference type="EMBL" id="KTR85736.1"/>
    </source>
</evidence>
<comment type="caution">
    <text evidence="2">The sequence shown here is derived from an EMBL/GenBank/DDBJ whole genome shotgun (WGS) entry which is preliminary data.</text>
</comment>
<organism evidence="2 3">
    <name type="scientific">Leucobacter chromiiresistens</name>
    <dbReference type="NCBI Taxonomy" id="1079994"/>
    <lineage>
        <taxon>Bacteria</taxon>
        <taxon>Bacillati</taxon>
        <taxon>Actinomycetota</taxon>
        <taxon>Actinomycetes</taxon>
        <taxon>Micrococcales</taxon>
        <taxon>Microbacteriaceae</taxon>
        <taxon>Leucobacter</taxon>
    </lineage>
</organism>
<dbReference type="Pfam" id="PF25355">
    <property type="entry name" value="DUF7882"/>
    <property type="match status" value="1"/>
</dbReference>
<accession>A0A147EMU0</accession>
<dbReference type="Proteomes" id="UP000070810">
    <property type="component" value="Unassembled WGS sequence"/>
</dbReference>
<dbReference type="InterPro" id="IPR057204">
    <property type="entry name" value="DUF7882"/>
</dbReference>
<dbReference type="AlphaFoldDB" id="A0A147EMU0"/>
<dbReference type="PATRIC" id="fig|1079994.3.peg.1770"/>
<reference evidence="2 3" key="1">
    <citation type="journal article" date="2016" name="Front. Microbiol.">
        <title>Genomic Resource of Rice Seed Associated Bacteria.</title>
        <authorList>
            <person name="Midha S."/>
            <person name="Bansal K."/>
            <person name="Sharma S."/>
            <person name="Kumar N."/>
            <person name="Patil P.P."/>
            <person name="Chaudhry V."/>
            <person name="Patil P.B."/>
        </authorList>
    </citation>
    <scope>NUCLEOTIDE SEQUENCE [LARGE SCALE GENOMIC DNA]</scope>
    <source>
        <strain evidence="2 3">NS354</strain>
    </source>
</reference>
<evidence type="ECO:0000313" key="3">
    <source>
        <dbReference type="Proteomes" id="UP000070810"/>
    </source>
</evidence>